<evidence type="ECO:0000256" key="1">
    <source>
        <dbReference type="ARBA" id="ARBA00004117"/>
    </source>
</evidence>
<keyword evidence="4 6" id="KW-0975">Bacterial flagellum</keyword>
<dbReference type="AlphaFoldDB" id="A0A077AYV1"/>
<dbReference type="HOGENOM" id="CLU_123272_2_0_5"/>
<comment type="similarity">
    <text evidence="2">Belongs to the flagella basal body rod proteins family.</text>
</comment>
<sequence>MASTISPFNQSLQASASGMAAQSKRLQIITENIANAESKAAAPGGQPYRRKTIALGAAKDMQTGLSTVKVKKIGTDPTAFKEVYAPQDPMADERGYVQMPNVNPMVEMVDMQEARLSHEANVEAYKKSLKMIEDTIGILRN</sequence>
<dbReference type="InterPro" id="IPR001444">
    <property type="entry name" value="Flag_bb_rod_N"/>
</dbReference>
<comment type="subunit">
    <text evidence="5 6">The basal body constitutes a major portion of the flagellar organelle and consists of four rings (L,P,S, and M) mounted on a central rod. The rod consists of about 26 subunits of FlgG in the distal portion, and FlgB, FlgC and FlgF are thought to build up the proximal portion of the rod with about 6 subunits each.</text>
</comment>
<gene>
    <name evidence="9" type="primary">flgC</name>
    <name evidence="9" type="ORF">ID47_08835</name>
</gene>
<dbReference type="Pfam" id="PF00460">
    <property type="entry name" value="Flg_bb_rod"/>
    <property type="match status" value="1"/>
</dbReference>
<evidence type="ECO:0000313" key="9">
    <source>
        <dbReference type="EMBL" id="AIK96813.1"/>
    </source>
</evidence>
<dbReference type="InterPro" id="IPR006299">
    <property type="entry name" value="FlgC"/>
</dbReference>
<evidence type="ECO:0000256" key="3">
    <source>
        <dbReference type="ARBA" id="ARBA00017941"/>
    </source>
</evidence>
<dbReference type="eggNOG" id="COG1558">
    <property type="taxonomic scope" value="Bacteria"/>
</dbReference>
<dbReference type="PANTHER" id="PTHR30435">
    <property type="entry name" value="FLAGELLAR PROTEIN"/>
    <property type="match status" value="1"/>
</dbReference>
<evidence type="ECO:0000259" key="8">
    <source>
        <dbReference type="Pfam" id="PF06429"/>
    </source>
</evidence>
<evidence type="ECO:0000256" key="5">
    <source>
        <dbReference type="ARBA" id="ARBA00025933"/>
    </source>
</evidence>
<organism evidence="9 10">
    <name type="scientific">Candidatus Odyssella acanthamoebae</name>
    <dbReference type="NCBI Taxonomy" id="91604"/>
    <lineage>
        <taxon>Bacteria</taxon>
        <taxon>Pseudomonadati</taxon>
        <taxon>Pseudomonadota</taxon>
        <taxon>Alphaproteobacteria</taxon>
        <taxon>Holosporales</taxon>
        <taxon>Candidatus Paracaedibacteraceae</taxon>
        <taxon>Candidatus Odyssella</taxon>
    </lineage>
</organism>
<name>A0A077AYV1_9PROT</name>
<accession>A0A077AYV1</accession>
<dbReference type="InterPro" id="IPR010930">
    <property type="entry name" value="Flg_bb/hook_C_dom"/>
</dbReference>
<feature type="domain" description="Flagellar basal body rod protein N-terminal" evidence="7">
    <location>
        <begin position="12"/>
        <end position="36"/>
    </location>
</feature>
<comment type="subcellular location">
    <subcellularLocation>
        <location evidence="1 6">Bacterial flagellum basal body</location>
    </subcellularLocation>
</comment>
<dbReference type="STRING" id="91604.ID47_08835"/>
<protein>
    <recommendedName>
        <fullName evidence="3 6">Flagellar basal-body rod protein FlgC</fullName>
    </recommendedName>
</protein>
<dbReference type="GO" id="GO:0030694">
    <property type="term" value="C:bacterial-type flagellum basal body, rod"/>
    <property type="evidence" value="ECO:0007669"/>
    <property type="project" value="UniProtKB-UniRule"/>
</dbReference>
<reference evidence="9 10" key="1">
    <citation type="submission" date="2014-07" db="EMBL/GenBank/DDBJ databases">
        <title>Comparative genomic insights into amoeba endosymbionts belonging to the families of Holosporaceae and Candidatus Midichloriaceae within Rickettsiales.</title>
        <authorList>
            <person name="Wang Z."/>
            <person name="Wu M."/>
        </authorList>
    </citation>
    <scope>NUCLEOTIDE SEQUENCE [LARGE SCALE GENOMIC DNA]</scope>
    <source>
        <strain evidence="9">PRA3</strain>
    </source>
</reference>
<dbReference type="EMBL" id="CP008941">
    <property type="protein sequence ID" value="AIK96813.1"/>
    <property type="molecule type" value="Genomic_DNA"/>
</dbReference>
<dbReference type="KEGG" id="paca:ID47_08835"/>
<evidence type="ECO:0000256" key="6">
    <source>
        <dbReference type="RuleBase" id="RU362062"/>
    </source>
</evidence>
<keyword evidence="10" id="KW-1185">Reference proteome</keyword>
<proteinExistence type="inferred from homology"/>
<dbReference type="NCBIfam" id="TIGR01395">
    <property type="entry name" value="FlgC"/>
    <property type="match status" value="1"/>
</dbReference>
<dbReference type="OrthoDB" id="9813951at2"/>
<evidence type="ECO:0000256" key="4">
    <source>
        <dbReference type="ARBA" id="ARBA00023143"/>
    </source>
</evidence>
<keyword evidence="9" id="KW-0282">Flagellum</keyword>
<dbReference type="Proteomes" id="UP000028926">
    <property type="component" value="Chromosome"/>
</dbReference>
<evidence type="ECO:0000313" key="10">
    <source>
        <dbReference type="Proteomes" id="UP000028926"/>
    </source>
</evidence>
<dbReference type="InterPro" id="IPR019776">
    <property type="entry name" value="Flagellar_basal_body_rod_CS"/>
</dbReference>
<dbReference type="PANTHER" id="PTHR30435:SF2">
    <property type="entry name" value="FLAGELLAR BASAL-BODY ROD PROTEIN FLGC"/>
    <property type="match status" value="1"/>
</dbReference>
<evidence type="ECO:0000259" key="7">
    <source>
        <dbReference type="Pfam" id="PF00460"/>
    </source>
</evidence>
<dbReference type="Pfam" id="PF06429">
    <property type="entry name" value="Flg_bbr_C"/>
    <property type="match status" value="1"/>
</dbReference>
<keyword evidence="9" id="KW-0966">Cell projection</keyword>
<keyword evidence="9" id="KW-0969">Cilium</keyword>
<evidence type="ECO:0000256" key="2">
    <source>
        <dbReference type="ARBA" id="ARBA00009677"/>
    </source>
</evidence>
<dbReference type="RefSeq" id="WP_051908771.1">
    <property type="nucleotide sequence ID" value="NZ_CP008941.1"/>
</dbReference>
<dbReference type="GO" id="GO:0071978">
    <property type="term" value="P:bacterial-type flagellum-dependent swarming motility"/>
    <property type="evidence" value="ECO:0007669"/>
    <property type="project" value="TreeGrafter"/>
</dbReference>
<feature type="domain" description="Flagellar basal-body/hook protein C-terminal" evidence="8">
    <location>
        <begin position="94"/>
        <end position="135"/>
    </location>
</feature>
<dbReference type="PROSITE" id="PS00588">
    <property type="entry name" value="FLAGELLA_BB_ROD"/>
    <property type="match status" value="1"/>
</dbReference>